<feature type="compositionally biased region" description="Basic and acidic residues" evidence="1">
    <location>
        <begin position="113"/>
        <end position="129"/>
    </location>
</feature>
<accession>A0A6J4RIJ4</accession>
<dbReference type="AlphaFoldDB" id="A0A6J4RIJ4"/>
<feature type="compositionally biased region" description="Basic and acidic residues" evidence="1">
    <location>
        <begin position="232"/>
        <end position="251"/>
    </location>
</feature>
<feature type="compositionally biased region" description="Basic and acidic residues" evidence="1">
    <location>
        <begin position="156"/>
        <end position="171"/>
    </location>
</feature>
<feature type="compositionally biased region" description="Basic residues" evidence="1">
    <location>
        <begin position="74"/>
        <end position="87"/>
    </location>
</feature>
<feature type="compositionally biased region" description="Low complexity" evidence="1">
    <location>
        <begin position="252"/>
        <end position="272"/>
    </location>
</feature>
<proteinExistence type="predicted"/>
<feature type="region of interest" description="Disordered" evidence="1">
    <location>
        <begin position="1"/>
        <end position="335"/>
    </location>
</feature>
<dbReference type="EC" id="3.4.16.4" evidence="2"/>
<gene>
    <name evidence="2" type="ORF">AVDCRST_MAG30-365</name>
</gene>
<feature type="compositionally biased region" description="Basic and acidic residues" evidence="1">
    <location>
        <begin position="55"/>
        <end position="73"/>
    </location>
</feature>
<feature type="non-terminal residue" evidence="2">
    <location>
        <position position="335"/>
    </location>
</feature>
<organism evidence="2">
    <name type="scientific">uncultured Solirubrobacteraceae bacterium</name>
    <dbReference type="NCBI Taxonomy" id="1162706"/>
    <lineage>
        <taxon>Bacteria</taxon>
        <taxon>Bacillati</taxon>
        <taxon>Actinomycetota</taxon>
        <taxon>Thermoleophilia</taxon>
        <taxon>Solirubrobacterales</taxon>
        <taxon>Solirubrobacteraceae</taxon>
        <taxon>environmental samples</taxon>
    </lineage>
</organism>
<feature type="non-terminal residue" evidence="2">
    <location>
        <position position="1"/>
    </location>
</feature>
<evidence type="ECO:0000313" key="2">
    <source>
        <dbReference type="EMBL" id="CAA9474608.1"/>
    </source>
</evidence>
<evidence type="ECO:0000256" key="1">
    <source>
        <dbReference type="SAM" id="MobiDB-lite"/>
    </source>
</evidence>
<keyword evidence="2" id="KW-0645">Protease</keyword>
<feature type="compositionally biased region" description="Basic and acidic residues" evidence="1">
    <location>
        <begin position="25"/>
        <end position="37"/>
    </location>
</feature>
<keyword evidence="2" id="KW-0121">Carboxypeptidase</keyword>
<protein>
    <submittedName>
        <fullName evidence="2">D-alanyl-D-alanine carboxypeptidase</fullName>
        <ecNumber evidence="2">3.4.16.4</ecNumber>
    </submittedName>
</protein>
<feature type="compositionally biased region" description="Basic and acidic residues" evidence="1">
    <location>
        <begin position="198"/>
        <end position="210"/>
    </location>
</feature>
<name>A0A6J4RIJ4_9ACTN</name>
<dbReference type="GO" id="GO:0009002">
    <property type="term" value="F:serine-type D-Ala-D-Ala carboxypeptidase activity"/>
    <property type="evidence" value="ECO:0007669"/>
    <property type="project" value="UniProtKB-EC"/>
</dbReference>
<dbReference type="EMBL" id="CADCVS010000067">
    <property type="protein sequence ID" value="CAA9474608.1"/>
    <property type="molecule type" value="Genomic_DNA"/>
</dbReference>
<sequence length="335" mass="36026">ALHAVPGRPPAAVPHPARVPRARAPRRDRGGRGDPARRGRPARRRLEARGPPARRAADRRGPDAAGRRRDGAHPPRRPARRPARPRARLLQAAAALRAAVRPRHGPGAVAPRADADAAGRLAHEDDDRARRRRRGPARREGPHPQGGPRLPRIGLRRPEAGQAHRDRHDAPRAAAALRQRRGDRPRAAHGGQRPGVRPAHEPQGRRHGADLHALLLPRRLPQPRQPLVHARPRGDRARRAADAAPRADRPAARGGAALPDPRRAGVPLQQQPAPAPGLPGHHGHEDGLHGRRRALPGGDRAAREDPPGGGPARLPGPGAPGHPTARSRLPRDARL</sequence>
<reference evidence="2" key="1">
    <citation type="submission" date="2020-02" db="EMBL/GenBank/DDBJ databases">
        <authorList>
            <person name="Meier V. D."/>
        </authorList>
    </citation>
    <scope>NUCLEOTIDE SEQUENCE</scope>
    <source>
        <strain evidence="2">AVDCRST_MAG30</strain>
    </source>
</reference>
<feature type="compositionally biased region" description="Low complexity" evidence="1">
    <location>
        <begin position="88"/>
        <end position="99"/>
    </location>
</feature>
<keyword evidence="2" id="KW-0378">Hydrolase</keyword>